<geneLocation type="plasmid" evidence="3">
    <name>megaplasmid pMP7017</name>
</geneLocation>
<accession>A0A0A0V1H8</accession>
<reference evidence="3" key="1">
    <citation type="journal article" date="2015" name="Appl. Environ. Microbiol.">
        <title>Discovery of a conjugative megaplasmid in Bifidobacterium breve.</title>
        <authorList>
            <person name="Bottacini F."/>
            <person name="O'Connell Motherway M."/>
            <person name="Casey E."/>
            <person name="McDonnell B."/>
            <person name="Mahony J."/>
            <person name="Ventura M."/>
            <person name="van Sinderen D."/>
        </authorList>
    </citation>
    <scope>NUCLEOTIDE SEQUENCE</scope>
    <source>
        <strain evidence="3">JCM 7017</strain>
        <plasmid evidence="3">megaplasmid pMP7017</plasmid>
    </source>
</reference>
<sequence>MKNIALPRTVKAPAAVIAALLMLAGILFAPPSPAVAAPLPDHLVNGDFQYPTVPDDWWIYPWGGNGDVNKRFLTINPGKARAGQGCRLSANGHDLKGFDRARFGWASTQDGGSCPGGSGEPGNVEPNRESGGNVYGEITADQERTTIYQDIAVTPGAMYTVSLRHASSNRGHVDSMHVLVGAPGRGQPIDMTRITSNGHGDRAGVTSKLVATRVGNIANEDKAGQWESYRGTWRCPDGLTVARFSFEAVSSSSWSSGNDVDDIAFVKAYPLAYDGNGNTTGNVPKQSK</sequence>
<feature type="signal peptide" evidence="2">
    <location>
        <begin position="1"/>
        <end position="36"/>
    </location>
</feature>
<evidence type="ECO:0000313" key="3">
    <source>
        <dbReference type="EMBL" id="AIW55237.1"/>
    </source>
</evidence>
<organism evidence="3">
    <name type="scientific">Bifidobacterium breve</name>
    <dbReference type="NCBI Taxonomy" id="1685"/>
    <lineage>
        <taxon>Bacteria</taxon>
        <taxon>Bacillati</taxon>
        <taxon>Actinomycetota</taxon>
        <taxon>Actinomycetes</taxon>
        <taxon>Bifidobacteriales</taxon>
        <taxon>Bifidobacteriaceae</taxon>
        <taxon>Bifidobacterium</taxon>
    </lineage>
</organism>
<gene>
    <name evidence="3" type="ORF">B7017_p0188</name>
</gene>
<keyword evidence="2" id="KW-0732">Signal</keyword>
<dbReference type="RefSeq" id="WP_052791161.1">
    <property type="nucleotide sequence ID" value="NZ_KM406416.1"/>
</dbReference>
<name>A0A0A0V1H8_BIFBR</name>
<keyword evidence="3" id="KW-0614">Plasmid</keyword>
<proteinExistence type="predicted"/>
<feature type="region of interest" description="Disordered" evidence="1">
    <location>
        <begin position="106"/>
        <end position="130"/>
    </location>
</feature>
<dbReference type="Gene3D" id="2.60.120.260">
    <property type="entry name" value="Galactose-binding domain-like"/>
    <property type="match status" value="1"/>
</dbReference>
<evidence type="ECO:0000256" key="2">
    <source>
        <dbReference type="SAM" id="SignalP"/>
    </source>
</evidence>
<dbReference type="EMBL" id="KM406416">
    <property type="protein sequence ID" value="AIW55237.1"/>
    <property type="molecule type" value="Genomic_DNA"/>
</dbReference>
<evidence type="ECO:0000256" key="1">
    <source>
        <dbReference type="SAM" id="MobiDB-lite"/>
    </source>
</evidence>
<protein>
    <submittedName>
        <fullName evidence="3">Uncharacterized protein</fullName>
    </submittedName>
</protein>
<feature type="chain" id="PRO_5001978037" evidence="2">
    <location>
        <begin position="37"/>
        <end position="288"/>
    </location>
</feature>
<dbReference type="AlphaFoldDB" id="A0A0A0V1H8"/>